<accession>A0A381QIT9</accession>
<dbReference type="EMBL" id="UINC01001371">
    <property type="protein sequence ID" value="SUZ78890.1"/>
    <property type="molecule type" value="Genomic_DNA"/>
</dbReference>
<evidence type="ECO:0000259" key="2">
    <source>
        <dbReference type="Pfam" id="PF01425"/>
    </source>
</evidence>
<dbReference type="InterPro" id="IPR023631">
    <property type="entry name" value="Amidase_dom"/>
</dbReference>
<dbReference type="NCBIfam" id="NF005687">
    <property type="entry name" value="PRK07487.1"/>
    <property type="match status" value="1"/>
</dbReference>
<sequence length="471" mass="51278">MTDLWKLSARDLAQGIREKDFSATEVVESVLNRIAAKNPDLNAITVEFPEQALAAAADADAGLARGDAAGPLHGVPVTIKENIDVAGQATPNGVPAFADLIASEDAPLVRNLRDAGAIIIGRTNVPEFSMRGTTVNPLRGRTYNPWDEDASPGGSSGGGGSAAAAGFGPLHHGNDIGGSLRFPALANGITTVKPTNNRIPVFNSSAAAERSPLSQVMSVQGIMSRDASDLSLATEVMIRPDARDPLCPPIPWKGPSFTDPISVAVTKDPCGYPIHDGILRLIDRAAEALTDAGYQVVEVETPSIQEPFRDWFRTLTTEMNTALMPQVNEYGSSDIKTTFDYFFQMGELLELEDYINGFGDRTRMMRDWNLFLADYPLVLTPFYMNRLYDWDYDLQSFDACKDFLEASAYSMAINYLSLPAGVVAMDLIDERPAAVQVVGQRYREDAICDALESIQERCGRLTDQLWDREGN</sequence>
<dbReference type="Gene3D" id="3.90.1300.10">
    <property type="entry name" value="Amidase signature (AS) domain"/>
    <property type="match status" value="1"/>
</dbReference>
<organism evidence="3">
    <name type="scientific">marine metagenome</name>
    <dbReference type="NCBI Taxonomy" id="408172"/>
    <lineage>
        <taxon>unclassified sequences</taxon>
        <taxon>metagenomes</taxon>
        <taxon>ecological metagenomes</taxon>
    </lineage>
</organism>
<reference evidence="3" key="1">
    <citation type="submission" date="2018-05" db="EMBL/GenBank/DDBJ databases">
        <authorList>
            <person name="Lanie J.A."/>
            <person name="Ng W.-L."/>
            <person name="Kazmierczak K.M."/>
            <person name="Andrzejewski T.M."/>
            <person name="Davidsen T.M."/>
            <person name="Wayne K.J."/>
            <person name="Tettelin H."/>
            <person name="Glass J.I."/>
            <person name="Rusch D."/>
            <person name="Podicherti R."/>
            <person name="Tsui H.-C.T."/>
            <person name="Winkler M.E."/>
        </authorList>
    </citation>
    <scope>NUCLEOTIDE SEQUENCE</scope>
</reference>
<dbReference type="PANTHER" id="PTHR43372">
    <property type="entry name" value="FATTY-ACID AMIDE HYDROLASE"/>
    <property type="match status" value="1"/>
</dbReference>
<proteinExistence type="predicted"/>
<dbReference type="PANTHER" id="PTHR43372:SF4">
    <property type="entry name" value="FATTY-ACID AMIDE HYDROLASE 2"/>
    <property type="match status" value="1"/>
</dbReference>
<dbReference type="InterPro" id="IPR036928">
    <property type="entry name" value="AS_sf"/>
</dbReference>
<name>A0A381QIT9_9ZZZZ</name>
<evidence type="ECO:0000256" key="1">
    <source>
        <dbReference type="SAM" id="MobiDB-lite"/>
    </source>
</evidence>
<dbReference type="SUPFAM" id="SSF75304">
    <property type="entry name" value="Amidase signature (AS) enzymes"/>
    <property type="match status" value="1"/>
</dbReference>
<feature type="region of interest" description="Disordered" evidence="1">
    <location>
        <begin position="139"/>
        <end position="166"/>
    </location>
</feature>
<gene>
    <name evidence="3" type="ORF">METZ01_LOCUS31744</name>
</gene>
<dbReference type="AlphaFoldDB" id="A0A381QIT9"/>
<dbReference type="InterPro" id="IPR052739">
    <property type="entry name" value="FAAH2"/>
</dbReference>
<feature type="domain" description="Amidase" evidence="2">
    <location>
        <begin position="25"/>
        <end position="448"/>
    </location>
</feature>
<protein>
    <recommendedName>
        <fullName evidence="2">Amidase domain-containing protein</fullName>
    </recommendedName>
</protein>
<dbReference type="Pfam" id="PF01425">
    <property type="entry name" value="Amidase"/>
    <property type="match status" value="1"/>
</dbReference>
<evidence type="ECO:0000313" key="3">
    <source>
        <dbReference type="EMBL" id="SUZ78890.1"/>
    </source>
</evidence>
<dbReference type="GO" id="GO:0012505">
    <property type="term" value="C:endomembrane system"/>
    <property type="evidence" value="ECO:0007669"/>
    <property type="project" value="TreeGrafter"/>
</dbReference>